<dbReference type="Gene3D" id="3.30.1330.40">
    <property type="entry name" value="RutC-like"/>
    <property type="match status" value="1"/>
</dbReference>
<comment type="caution">
    <text evidence="1">The sequence shown here is derived from an EMBL/GenBank/DDBJ whole genome shotgun (WGS) entry which is preliminary data.</text>
</comment>
<dbReference type="EMBL" id="JACJHT010000026">
    <property type="protein sequence ID" value="MBA9043083.1"/>
    <property type="molecule type" value="Genomic_DNA"/>
</dbReference>
<sequence length="58" mass="6404">MNVEEKIKELGITLLESASPKAIYVPAKQIGNALFISGQGPFINDELIYTGKVGRERR</sequence>
<dbReference type="SUPFAM" id="SSF55298">
    <property type="entry name" value="YjgF-like"/>
    <property type="match status" value="1"/>
</dbReference>
<name>A0A7W3RJ09_PRIAR</name>
<proteinExistence type="predicted"/>
<dbReference type="AlphaFoldDB" id="A0A7W3RJ09"/>
<evidence type="ECO:0000313" key="1">
    <source>
        <dbReference type="EMBL" id="MBA9043083.1"/>
    </source>
</evidence>
<accession>A0A7W3RJ09</accession>
<keyword evidence="2" id="KW-1185">Reference proteome</keyword>
<evidence type="ECO:0000313" key="2">
    <source>
        <dbReference type="Proteomes" id="UP000543174"/>
    </source>
</evidence>
<dbReference type="Proteomes" id="UP000543174">
    <property type="component" value="Unassembled WGS sequence"/>
</dbReference>
<protein>
    <submittedName>
        <fullName evidence="1">Enamine deaminase RidA (YjgF/YER057c/UK114 family)</fullName>
    </submittedName>
</protein>
<dbReference type="InterPro" id="IPR035959">
    <property type="entry name" value="RutC-like_sf"/>
</dbReference>
<organism evidence="1 2">
    <name type="scientific">Priestia aryabhattai</name>
    <name type="common">Bacillus aryabhattai</name>
    <dbReference type="NCBI Taxonomy" id="412384"/>
    <lineage>
        <taxon>Bacteria</taxon>
        <taxon>Bacillati</taxon>
        <taxon>Bacillota</taxon>
        <taxon>Bacilli</taxon>
        <taxon>Bacillales</taxon>
        <taxon>Bacillaceae</taxon>
        <taxon>Priestia</taxon>
    </lineage>
</organism>
<reference evidence="1" key="1">
    <citation type="submission" date="2020-08" db="EMBL/GenBank/DDBJ databases">
        <title>Functional genomics of gut bacteria from endangered species of beetles.</title>
        <authorList>
            <person name="Carlos-Shanley C."/>
        </authorList>
    </citation>
    <scope>NUCLEOTIDE SEQUENCE [LARGE SCALE GENOMIC DNA]</scope>
    <source>
        <strain evidence="1">S00060</strain>
    </source>
</reference>
<dbReference type="RefSeq" id="WP_182528282.1">
    <property type="nucleotide sequence ID" value="NZ_JACJHT010000026.1"/>
</dbReference>
<gene>
    <name evidence="1" type="ORF">HNP21_006261</name>
</gene>